<dbReference type="EMBL" id="FOAD01000018">
    <property type="protein sequence ID" value="SEM05712.1"/>
    <property type="molecule type" value="Genomic_DNA"/>
</dbReference>
<dbReference type="RefSeq" id="WP_007543777.1">
    <property type="nucleotide sequence ID" value="NZ_FOAD01000018.1"/>
</dbReference>
<accession>A0A1H7V939</accession>
<sequence length="96" mass="11082">MPKPKDDFDALYGYLLYDPVDVLDADYMYTVPEIARMLQGLDPTTDLDDETEDRLVEWTIPWIIANESDFVINDPRGDEPGYFGLHPDVVPEEDEE</sequence>
<evidence type="ECO:0000313" key="2">
    <source>
        <dbReference type="Proteomes" id="UP000183894"/>
    </source>
</evidence>
<organism evidence="1 2">
    <name type="scientific">Haloferax larsenii</name>
    <dbReference type="NCBI Taxonomy" id="302484"/>
    <lineage>
        <taxon>Archaea</taxon>
        <taxon>Methanobacteriati</taxon>
        <taxon>Methanobacteriota</taxon>
        <taxon>Stenosarchaea group</taxon>
        <taxon>Halobacteria</taxon>
        <taxon>Halobacteriales</taxon>
        <taxon>Haloferacaceae</taxon>
        <taxon>Haloferax</taxon>
    </lineage>
</organism>
<dbReference type="Pfam" id="PF19145">
    <property type="entry name" value="DUF5827"/>
    <property type="match status" value="1"/>
</dbReference>
<dbReference type="InterPro" id="IPR043867">
    <property type="entry name" value="DUF5827"/>
</dbReference>
<evidence type="ECO:0000313" key="1">
    <source>
        <dbReference type="EMBL" id="SEM05712.1"/>
    </source>
</evidence>
<protein>
    <submittedName>
        <fullName evidence="1">Uncharacterized protein</fullName>
    </submittedName>
</protein>
<gene>
    <name evidence="1" type="ORF">SAMN04488691_11827</name>
</gene>
<dbReference type="AlphaFoldDB" id="A0A1H7V939"/>
<name>A0A1H7V939_HALLR</name>
<dbReference type="OrthoDB" id="284158at2157"/>
<reference evidence="1 2" key="1">
    <citation type="submission" date="2016-10" db="EMBL/GenBank/DDBJ databases">
        <authorList>
            <person name="de Groot N.N."/>
        </authorList>
    </citation>
    <scope>NUCLEOTIDE SEQUENCE [LARGE SCALE GENOMIC DNA]</scope>
    <source>
        <strain evidence="1 2">CDM_5</strain>
    </source>
</reference>
<proteinExistence type="predicted"/>
<dbReference type="Proteomes" id="UP000183894">
    <property type="component" value="Unassembled WGS sequence"/>
</dbReference>